<dbReference type="AlphaFoldDB" id="A0A0D0A2E3"/>
<organism evidence="1 2">
    <name type="scientific">Suillus luteus UH-Slu-Lm8-n1</name>
    <dbReference type="NCBI Taxonomy" id="930992"/>
    <lineage>
        <taxon>Eukaryota</taxon>
        <taxon>Fungi</taxon>
        <taxon>Dikarya</taxon>
        <taxon>Basidiomycota</taxon>
        <taxon>Agaricomycotina</taxon>
        <taxon>Agaricomycetes</taxon>
        <taxon>Agaricomycetidae</taxon>
        <taxon>Boletales</taxon>
        <taxon>Suillineae</taxon>
        <taxon>Suillaceae</taxon>
        <taxon>Suillus</taxon>
    </lineage>
</organism>
<dbReference type="HOGENOM" id="CLU_2591397_0_0_1"/>
<reference evidence="1 2" key="1">
    <citation type="submission" date="2014-04" db="EMBL/GenBank/DDBJ databases">
        <authorList>
            <consortium name="DOE Joint Genome Institute"/>
            <person name="Kuo A."/>
            <person name="Ruytinx J."/>
            <person name="Rineau F."/>
            <person name="Colpaert J."/>
            <person name="Kohler A."/>
            <person name="Nagy L.G."/>
            <person name="Floudas D."/>
            <person name="Copeland A."/>
            <person name="Barry K.W."/>
            <person name="Cichocki N."/>
            <person name="Veneault-Fourrey C."/>
            <person name="LaButti K."/>
            <person name="Lindquist E.A."/>
            <person name="Lipzen A."/>
            <person name="Lundell T."/>
            <person name="Morin E."/>
            <person name="Murat C."/>
            <person name="Sun H."/>
            <person name="Tunlid A."/>
            <person name="Henrissat B."/>
            <person name="Grigoriev I.V."/>
            <person name="Hibbett D.S."/>
            <person name="Martin F."/>
            <person name="Nordberg H.P."/>
            <person name="Cantor M.N."/>
            <person name="Hua S.X."/>
        </authorList>
    </citation>
    <scope>NUCLEOTIDE SEQUENCE [LARGE SCALE GENOMIC DNA]</scope>
    <source>
        <strain evidence="1 2">UH-Slu-Lm8-n1</strain>
    </source>
</reference>
<dbReference type="InParanoid" id="A0A0D0A2E3"/>
<protein>
    <submittedName>
        <fullName evidence="1">Uncharacterized protein</fullName>
    </submittedName>
</protein>
<accession>A0A0D0A2E3</accession>
<reference evidence="2" key="2">
    <citation type="submission" date="2015-01" db="EMBL/GenBank/DDBJ databases">
        <title>Evolutionary Origins and Diversification of the Mycorrhizal Mutualists.</title>
        <authorList>
            <consortium name="DOE Joint Genome Institute"/>
            <consortium name="Mycorrhizal Genomics Consortium"/>
            <person name="Kohler A."/>
            <person name="Kuo A."/>
            <person name="Nagy L.G."/>
            <person name="Floudas D."/>
            <person name="Copeland A."/>
            <person name="Barry K.W."/>
            <person name="Cichocki N."/>
            <person name="Veneault-Fourrey C."/>
            <person name="LaButti K."/>
            <person name="Lindquist E.A."/>
            <person name="Lipzen A."/>
            <person name="Lundell T."/>
            <person name="Morin E."/>
            <person name="Murat C."/>
            <person name="Riley R."/>
            <person name="Ohm R."/>
            <person name="Sun H."/>
            <person name="Tunlid A."/>
            <person name="Henrissat B."/>
            <person name="Grigoriev I.V."/>
            <person name="Hibbett D.S."/>
            <person name="Martin F."/>
        </authorList>
    </citation>
    <scope>NUCLEOTIDE SEQUENCE [LARGE SCALE GENOMIC DNA]</scope>
    <source>
        <strain evidence="2">UH-Slu-Lm8-n1</strain>
    </source>
</reference>
<gene>
    <name evidence="1" type="ORF">CY34DRAFT_803034</name>
</gene>
<evidence type="ECO:0000313" key="2">
    <source>
        <dbReference type="Proteomes" id="UP000054485"/>
    </source>
</evidence>
<dbReference type="OrthoDB" id="2690370at2759"/>
<dbReference type="EMBL" id="KN835197">
    <property type="protein sequence ID" value="KIK44125.1"/>
    <property type="molecule type" value="Genomic_DNA"/>
</dbReference>
<name>A0A0D0A2E3_9AGAM</name>
<dbReference type="Proteomes" id="UP000054485">
    <property type="component" value="Unassembled WGS sequence"/>
</dbReference>
<keyword evidence="2" id="KW-1185">Reference proteome</keyword>
<proteinExistence type="predicted"/>
<evidence type="ECO:0000313" key="1">
    <source>
        <dbReference type="EMBL" id="KIK44125.1"/>
    </source>
</evidence>
<sequence length="80" mass="8893">MCVATRNVTHFNPLEPGVFVIMRNSTHEYIGEVLDIYIGDRGGACKMSPDAEKHWIALTSVAVLQKLPKLKIPGGRMLRT</sequence>